<gene>
    <name evidence="14" type="ORF">AWZ03_002185</name>
</gene>
<dbReference type="FunFam" id="1.20.120.310:FF:000001">
    <property type="entry name" value="Sulfhydryl oxidase"/>
    <property type="match status" value="1"/>
</dbReference>
<dbReference type="GO" id="GO:0006457">
    <property type="term" value="P:protein folding"/>
    <property type="evidence" value="ECO:0007669"/>
    <property type="project" value="TreeGrafter"/>
</dbReference>
<dbReference type="Gene3D" id="3.40.30.10">
    <property type="entry name" value="Glutaredoxin"/>
    <property type="match status" value="2"/>
</dbReference>
<dbReference type="GO" id="GO:0016971">
    <property type="term" value="F:flavin-dependent sulfhydryl oxidase activity"/>
    <property type="evidence" value="ECO:0007669"/>
    <property type="project" value="InterPro"/>
</dbReference>
<evidence type="ECO:0000256" key="4">
    <source>
        <dbReference type="ARBA" id="ARBA00022729"/>
    </source>
</evidence>
<keyword evidence="15" id="KW-1185">Reference proteome</keyword>
<evidence type="ECO:0000256" key="5">
    <source>
        <dbReference type="ARBA" id="ARBA00022827"/>
    </source>
</evidence>
<dbReference type="STRING" id="7232.A0A484BTH7"/>
<dbReference type="OrthoDB" id="59470at2759"/>
<evidence type="ECO:0000259" key="12">
    <source>
        <dbReference type="PROSITE" id="PS51324"/>
    </source>
</evidence>
<organism evidence="14 15">
    <name type="scientific">Drosophila navojoa</name>
    <name type="common">Fruit fly</name>
    <dbReference type="NCBI Taxonomy" id="7232"/>
    <lineage>
        <taxon>Eukaryota</taxon>
        <taxon>Metazoa</taxon>
        <taxon>Ecdysozoa</taxon>
        <taxon>Arthropoda</taxon>
        <taxon>Hexapoda</taxon>
        <taxon>Insecta</taxon>
        <taxon>Pterygota</taxon>
        <taxon>Neoptera</taxon>
        <taxon>Endopterygota</taxon>
        <taxon>Diptera</taxon>
        <taxon>Brachycera</taxon>
        <taxon>Muscomorpha</taxon>
        <taxon>Ephydroidea</taxon>
        <taxon>Drosophilidae</taxon>
        <taxon>Drosophila</taxon>
    </lineage>
</organism>
<feature type="domain" description="ERV/ALR sulfhydryl oxidase" evidence="12">
    <location>
        <begin position="394"/>
        <end position="495"/>
    </location>
</feature>
<dbReference type="InterPro" id="IPR017905">
    <property type="entry name" value="ERV/ALR_sulphydryl_oxidase"/>
</dbReference>
<evidence type="ECO:0000256" key="11">
    <source>
        <dbReference type="SAM" id="SignalP"/>
    </source>
</evidence>
<dbReference type="Gene3D" id="1.20.120.1960">
    <property type="entry name" value="QSOX sulfhydryl oxidase domain"/>
    <property type="match status" value="1"/>
</dbReference>
<dbReference type="GO" id="GO:0005615">
    <property type="term" value="C:extracellular space"/>
    <property type="evidence" value="ECO:0007669"/>
    <property type="project" value="TreeGrafter"/>
</dbReference>
<evidence type="ECO:0000256" key="6">
    <source>
        <dbReference type="ARBA" id="ARBA00023002"/>
    </source>
</evidence>
<evidence type="ECO:0000256" key="2">
    <source>
        <dbReference type="ARBA" id="ARBA00006041"/>
    </source>
</evidence>
<reference evidence="14 15" key="1">
    <citation type="journal article" date="2019" name="J. Hered.">
        <title>An Improved Genome Assembly for Drosophila navojoa, the Basal Species in the mojavensis Cluster.</title>
        <authorList>
            <person name="Vanderlinde T."/>
            <person name="Dupim E.G."/>
            <person name="Nazario-Yepiz N.O."/>
            <person name="Carvalho A.B."/>
        </authorList>
    </citation>
    <scope>NUCLEOTIDE SEQUENCE [LARGE SCALE GENOMIC DNA]</scope>
    <source>
        <strain evidence="14">Navoj_Jal97</strain>
        <tissue evidence="14">Whole organism</tissue>
    </source>
</reference>
<evidence type="ECO:0000256" key="1">
    <source>
        <dbReference type="ARBA" id="ARBA00001974"/>
    </source>
</evidence>
<keyword evidence="3 10" id="KW-0285">Flavoprotein</keyword>
<dbReference type="OMA" id="LWRVHNF"/>
<evidence type="ECO:0000313" key="15">
    <source>
        <dbReference type="Proteomes" id="UP000295192"/>
    </source>
</evidence>
<keyword evidence="6 10" id="KW-0560">Oxidoreductase</keyword>
<dbReference type="Proteomes" id="UP000295192">
    <property type="component" value="Unassembled WGS sequence"/>
</dbReference>
<dbReference type="GO" id="GO:0000139">
    <property type="term" value="C:Golgi membrane"/>
    <property type="evidence" value="ECO:0007669"/>
    <property type="project" value="TreeGrafter"/>
</dbReference>
<feature type="signal peptide" evidence="11">
    <location>
        <begin position="1"/>
        <end position="19"/>
    </location>
</feature>
<accession>A0A484BTH7</accession>
<dbReference type="Gene3D" id="1.20.120.310">
    <property type="entry name" value="ERV/ALR sulfhydryl oxidase domain"/>
    <property type="match status" value="1"/>
</dbReference>
<dbReference type="Pfam" id="PF00085">
    <property type="entry name" value="Thioredoxin"/>
    <property type="match status" value="1"/>
</dbReference>
<evidence type="ECO:0000313" key="14">
    <source>
        <dbReference type="EMBL" id="TDG51390.1"/>
    </source>
</evidence>
<keyword evidence="8" id="KW-0325">Glycoprotein</keyword>
<dbReference type="InterPro" id="IPR039798">
    <property type="entry name" value="Sulfhydryl_oxidase"/>
</dbReference>
<dbReference type="SUPFAM" id="SSF52833">
    <property type="entry name" value="Thioredoxin-like"/>
    <property type="match status" value="1"/>
</dbReference>
<dbReference type="PANTHER" id="PTHR22897">
    <property type="entry name" value="QUIESCIN Q6-RELATED SULFHYDRYL OXIDASE"/>
    <property type="match status" value="1"/>
</dbReference>
<keyword evidence="7" id="KW-1015">Disulfide bond</keyword>
<dbReference type="Pfam" id="PF04777">
    <property type="entry name" value="Evr1_Alr"/>
    <property type="match status" value="1"/>
</dbReference>
<evidence type="ECO:0000256" key="9">
    <source>
        <dbReference type="ARBA" id="ARBA00048864"/>
    </source>
</evidence>
<dbReference type="InterPro" id="IPR013766">
    <property type="entry name" value="Thioredoxin_domain"/>
</dbReference>
<dbReference type="EC" id="1.8.3.2" evidence="10"/>
<comment type="caution">
    <text evidence="14">The sequence shown here is derived from an EMBL/GenBank/DDBJ whole genome shotgun (WGS) entry which is preliminary data.</text>
</comment>
<evidence type="ECO:0000256" key="8">
    <source>
        <dbReference type="ARBA" id="ARBA00023180"/>
    </source>
</evidence>
<feature type="domain" description="Thioredoxin" evidence="13">
    <location>
        <begin position="12"/>
        <end position="144"/>
    </location>
</feature>
<comment type="catalytic activity">
    <reaction evidence="9 10">
        <text>2 R'C(R)SH + O2 = R'C(R)S-S(R)CR' + H2O2</text>
        <dbReference type="Rhea" id="RHEA:17357"/>
        <dbReference type="ChEBI" id="CHEBI:15379"/>
        <dbReference type="ChEBI" id="CHEBI:16240"/>
        <dbReference type="ChEBI" id="CHEBI:16520"/>
        <dbReference type="ChEBI" id="CHEBI:17412"/>
        <dbReference type="EC" id="1.8.3.2"/>
    </reaction>
</comment>
<dbReference type="InterPro" id="IPR036774">
    <property type="entry name" value="ERV/ALR_sulphydryl_oxid_sf"/>
</dbReference>
<proteinExistence type="inferred from homology"/>
<dbReference type="InterPro" id="IPR040986">
    <property type="entry name" value="QSOX_FAD-bd_dom"/>
</dbReference>
<dbReference type="PROSITE" id="PS51324">
    <property type="entry name" value="ERV_ALR"/>
    <property type="match status" value="1"/>
</dbReference>
<sequence>MFRFILWLWLPLLCAAIASEPSLYSSEDNVKILNNDTLELELHSSHKCQLVQFINYFCGDCRRFAGTFKQLAWRLRAWQRILSIYVVDCAQERNVRICRDFDICKTPTLRVYPPGYQRTEQDVGHELDTLQPEEIYKQLAAFLAKVKYESLGQPNFEPLSKLDNRKSLLSECGSSVKYIVLVYQPTSSDLGRDTILGLLAWPSVCVRTLNDSLLFANFGSRPSKLLILDSLGSTSSLQPRNDSSAEYVRSVAEYLQAKGYSALEPASTTPTPNAGSQLIDEEQAAILATVLGAGPKTYRADLEQAIDKLLHIELPKVRVFQAASHLALRQLLNVLRLFSPLNRSGSILLARLHEFVNGSSDPLSGAAFEAQVQLQQRMLPKVFKARRYVGCIGSAPALRGFTCSLWTLFHYLSVQSARSTELPAGYVLATIHGFVSHFFGCTDCVQHFLCMAERRQLFSVADRDEEVLWLWAAHNEVNQRLAGDDTEDPKFPKLQFPALQACPTCQLQSATNITWQRPEVLKFLKGLYDVKNLSNYGLPTANGYD</sequence>
<evidence type="ECO:0000256" key="3">
    <source>
        <dbReference type="ARBA" id="ARBA00022630"/>
    </source>
</evidence>
<dbReference type="InterPro" id="IPR042568">
    <property type="entry name" value="QSOX_FAD-bd_sf"/>
</dbReference>
<dbReference type="PROSITE" id="PS51352">
    <property type="entry name" value="THIOREDOXIN_2"/>
    <property type="match status" value="1"/>
</dbReference>
<protein>
    <recommendedName>
        <fullName evidence="10">Sulfhydryl oxidase</fullName>
        <ecNumber evidence="10">1.8.3.2</ecNumber>
    </recommendedName>
</protein>
<evidence type="ECO:0000256" key="10">
    <source>
        <dbReference type="RuleBase" id="RU371123"/>
    </source>
</evidence>
<dbReference type="KEGG" id="dnv:108649199"/>
<feature type="chain" id="PRO_5019721251" description="Sulfhydryl oxidase" evidence="11">
    <location>
        <begin position="20"/>
        <end position="545"/>
    </location>
</feature>
<dbReference type="AlphaFoldDB" id="A0A484BTH7"/>
<comment type="cofactor">
    <cofactor evidence="1 10">
        <name>FAD</name>
        <dbReference type="ChEBI" id="CHEBI:57692"/>
    </cofactor>
</comment>
<dbReference type="GO" id="GO:0003756">
    <property type="term" value="F:protein disulfide isomerase activity"/>
    <property type="evidence" value="ECO:0007669"/>
    <property type="project" value="TreeGrafter"/>
</dbReference>
<dbReference type="SUPFAM" id="SSF69000">
    <property type="entry name" value="FAD-dependent thiol oxidase"/>
    <property type="match status" value="1"/>
</dbReference>
<dbReference type="InterPro" id="IPR036249">
    <property type="entry name" value="Thioredoxin-like_sf"/>
</dbReference>
<keyword evidence="5 10" id="KW-0274">FAD</keyword>
<evidence type="ECO:0000259" key="13">
    <source>
        <dbReference type="PROSITE" id="PS51352"/>
    </source>
</evidence>
<name>A0A484BTH7_DRONA</name>
<dbReference type="Pfam" id="PF18371">
    <property type="entry name" value="FAD_SOX"/>
    <property type="match status" value="1"/>
</dbReference>
<comment type="similarity">
    <text evidence="2">Belongs to the quiescin-sulfhydryl oxidase (QSOX) family.</text>
</comment>
<dbReference type="PANTHER" id="PTHR22897:SF8">
    <property type="entry name" value="SULFHYDRYL OXIDASE"/>
    <property type="match status" value="1"/>
</dbReference>
<keyword evidence="4 11" id="KW-0732">Signal</keyword>
<dbReference type="EMBL" id="LSRL02000009">
    <property type="protein sequence ID" value="TDG51390.1"/>
    <property type="molecule type" value="Genomic_DNA"/>
</dbReference>
<evidence type="ECO:0000256" key="7">
    <source>
        <dbReference type="ARBA" id="ARBA00023157"/>
    </source>
</evidence>